<evidence type="ECO:0000313" key="1">
    <source>
        <dbReference type="EMBL" id="EXU96163.1"/>
    </source>
</evidence>
<evidence type="ECO:0000313" key="2">
    <source>
        <dbReference type="Proteomes" id="UP000030151"/>
    </source>
</evidence>
<name>A0A014QTD0_9HYPO</name>
<dbReference type="EMBL" id="JELW01000054">
    <property type="protein sequence ID" value="EXU96163.1"/>
    <property type="molecule type" value="Genomic_DNA"/>
</dbReference>
<comment type="caution">
    <text evidence="1">The sequence shown here is derived from an EMBL/GenBank/DDBJ whole genome shotgun (WGS) entry which is preliminary data.</text>
</comment>
<reference evidence="1 2" key="1">
    <citation type="submission" date="2014-02" db="EMBL/GenBank/DDBJ databases">
        <title>The genome sequence of the entomopathogenic fungus Metarhizium robertsii ARSEF 2575.</title>
        <authorList>
            <person name="Giuliano Garisto Donzelli B."/>
            <person name="Roe B.A."/>
            <person name="Macmil S.L."/>
            <person name="Krasnoff S.B."/>
            <person name="Gibson D.M."/>
        </authorList>
    </citation>
    <scope>NUCLEOTIDE SEQUENCE [LARGE SCALE GENOMIC DNA]</scope>
    <source>
        <strain evidence="1 2">ARSEF 2575</strain>
    </source>
</reference>
<protein>
    <submittedName>
        <fullName evidence="1">Uncharacterized protein</fullName>
    </submittedName>
</protein>
<dbReference type="OrthoDB" id="4867494at2759"/>
<organism evidence="1 2">
    <name type="scientific">Metarhizium robertsii</name>
    <dbReference type="NCBI Taxonomy" id="568076"/>
    <lineage>
        <taxon>Eukaryota</taxon>
        <taxon>Fungi</taxon>
        <taxon>Dikarya</taxon>
        <taxon>Ascomycota</taxon>
        <taxon>Pezizomycotina</taxon>
        <taxon>Sordariomycetes</taxon>
        <taxon>Hypocreomycetidae</taxon>
        <taxon>Hypocreales</taxon>
        <taxon>Clavicipitaceae</taxon>
        <taxon>Metarhizium</taxon>
    </lineage>
</organism>
<accession>A0A014QTD0</accession>
<sequence length="182" mass="19770">MWNDRVLHKQVYTILQTTRANTIYNPSLIPNVIAIKNFNMKALPFISILTLALASPRITDTSIAPNSSTTPAPTTPGGTYCECGYTYCASVLMAMSKSQTQPKPWTTKQLEEAYCATQNAVCNSGKPSTSVNSALYICLCEDPGQKYGKQLDLLCGCDKCLVVGPDFRGRCETPCHAGQCKA</sequence>
<dbReference type="HOGENOM" id="CLU_127222_0_0_1"/>
<gene>
    <name evidence="1" type="ORF">X797_010783</name>
</gene>
<dbReference type="Proteomes" id="UP000030151">
    <property type="component" value="Unassembled WGS sequence"/>
</dbReference>
<dbReference type="AlphaFoldDB" id="A0A014QTD0"/>
<proteinExistence type="predicted"/>